<name>A0ABT9AJB2_9BACT</name>
<dbReference type="RefSeq" id="WP_305013868.1">
    <property type="nucleotide sequence ID" value="NZ_JAUQSX010000015.1"/>
</dbReference>
<accession>A0ABT9AJB2</accession>
<sequence length="78" mass="8699">MDLQAELNAKRLELASTEQLISQLTKDREGLRPGPGYGDAKQQLTDSILRHTKASARLQREIKSLNTALTESLQPKLL</sequence>
<keyword evidence="2" id="KW-1185">Reference proteome</keyword>
<protein>
    <submittedName>
        <fullName evidence="1">Uncharacterized protein</fullName>
    </submittedName>
</protein>
<reference evidence="1" key="1">
    <citation type="submission" date="2023-07" db="EMBL/GenBank/DDBJ databases">
        <authorList>
            <person name="Kim M.K."/>
        </authorList>
    </citation>
    <scope>NUCLEOTIDE SEQUENCE</scope>
    <source>
        <strain evidence="1">M29</strain>
    </source>
</reference>
<comment type="caution">
    <text evidence="1">The sequence shown here is derived from an EMBL/GenBank/DDBJ whole genome shotgun (WGS) entry which is preliminary data.</text>
</comment>
<evidence type="ECO:0000313" key="1">
    <source>
        <dbReference type="EMBL" id="MDO7849200.1"/>
    </source>
</evidence>
<proteinExistence type="predicted"/>
<evidence type="ECO:0000313" key="2">
    <source>
        <dbReference type="Proteomes" id="UP001167796"/>
    </source>
</evidence>
<gene>
    <name evidence="1" type="ORF">Q5H92_22745</name>
</gene>
<organism evidence="1 2">
    <name type="scientific">Hymenobacter mellowenesis</name>
    <dbReference type="NCBI Taxonomy" id="3063995"/>
    <lineage>
        <taxon>Bacteria</taxon>
        <taxon>Pseudomonadati</taxon>
        <taxon>Bacteroidota</taxon>
        <taxon>Cytophagia</taxon>
        <taxon>Cytophagales</taxon>
        <taxon>Hymenobacteraceae</taxon>
        <taxon>Hymenobacter</taxon>
    </lineage>
</organism>
<dbReference type="Proteomes" id="UP001167796">
    <property type="component" value="Unassembled WGS sequence"/>
</dbReference>
<dbReference type="EMBL" id="JAUQSX010000015">
    <property type="protein sequence ID" value="MDO7849200.1"/>
    <property type="molecule type" value="Genomic_DNA"/>
</dbReference>